<evidence type="ECO:0000313" key="2">
    <source>
        <dbReference type="Proteomes" id="UP000320048"/>
    </source>
</evidence>
<organism evidence="1 2">
    <name type="scientific">Candidatus Segetimicrobium genomatis</name>
    <dbReference type="NCBI Taxonomy" id="2569760"/>
    <lineage>
        <taxon>Bacteria</taxon>
        <taxon>Bacillati</taxon>
        <taxon>Candidatus Sysuimicrobiota</taxon>
        <taxon>Candidatus Sysuimicrobiia</taxon>
        <taxon>Candidatus Sysuimicrobiales</taxon>
        <taxon>Candidatus Segetimicrobiaceae</taxon>
        <taxon>Candidatus Segetimicrobium</taxon>
    </lineage>
</organism>
<comment type="caution">
    <text evidence="1">The sequence shown here is derived from an EMBL/GenBank/DDBJ whole genome shotgun (WGS) entry which is preliminary data.</text>
</comment>
<protein>
    <submittedName>
        <fullName evidence="1">Uncharacterized protein</fullName>
    </submittedName>
</protein>
<sequence length="149" mass="16940">MVHALKQIHRVLQPRGVLGDLRPDRYPDPGQPHPHLPSVRWASGGREIPAGVLEKAPENLRRHRTATLELQRAIGEGLFVLESTEAFPFRYHFRTEEIFETFLRTGWKQTTLGAPARRRLHGLRRAHPAGQIVVIEPFRLNVLKKQGGG</sequence>
<gene>
    <name evidence="1" type="ORF">E6H04_08995</name>
</gene>
<accession>A0A537J9L8</accession>
<reference evidence="1 2" key="1">
    <citation type="journal article" date="2019" name="Nat. Microbiol.">
        <title>Mediterranean grassland soil C-N compound turnover is dependent on rainfall and depth, and is mediated by genomically divergent microorganisms.</title>
        <authorList>
            <person name="Diamond S."/>
            <person name="Andeer P.F."/>
            <person name="Li Z."/>
            <person name="Crits-Christoph A."/>
            <person name="Burstein D."/>
            <person name="Anantharaman K."/>
            <person name="Lane K.R."/>
            <person name="Thomas B.C."/>
            <person name="Pan C."/>
            <person name="Northen T.R."/>
            <person name="Banfield J.F."/>
        </authorList>
    </citation>
    <scope>NUCLEOTIDE SEQUENCE [LARGE SCALE GENOMIC DNA]</scope>
    <source>
        <strain evidence="1">NP_7</strain>
    </source>
</reference>
<name>A0A537J9L8_9BACT</name>
<evidence type="ECO:0000313" key="1">
    <source>
        <dbReference type="EMBL" id="TMI80237.1"/>
    </source>
</evidence>
<dbReference type="EMBL" id="VBAO01000232">
    <property type="protein sequence ID" value="TMI80237.1"/>
    <property type="molecule type" value="Genomic_DNA"/>
</dbReference>
<proteinExistence type="predicted"/>
<dbReference type="AlphaFoldDB" id="A0A537J9L8"/>
<dbReference type="Proteomes" id="UP000320048">
    <property type="component" value="Unassembled WGS sequence"/>
</dbReference>